<organism evidence="4">
    <name type="scientific">Trepomonas sp. PC1</name>
    <dbReference type="NCBI Taxonomy" id="1076344"/>
    <lineage>
        <taxon>Eukaryota</taxon>
        <taxon>Metamonada</taxon>
        <taxon>Diplomonadida</taxon>
        <taxon>Hexamitidae</taxon>
        <taxon>Hexamitinae</taxon>
        <taxon>Trepomonas</taxon>
    </lineage>
</organism>
<protein>
    <submittedName>
        <fullName evidence="4">Homospermidine synthase</fullName>
    </submittedName>
</protein>
<dbReference type="InterPro" id="IPR032095">
    <property type="entry name" value="Sacchrp_dh-like_C"/>
</dbReference>
<name>A0A146KGK0_9EUKA</name>
<dbReference type="Pfam" id="PF16653">
    <property type="entry name" value="Sacchrp_dh_C"/>
    <property type="match status" value="1"/>
</dbReference>
<evidence type="ECO:0000259" key="2">
    <source>
        <dbReference type="Pfam" id="PF03435"/>
    </source>
</evidence>
<dbReference type="Gene3D" id="3.30.360.30">
    <property type="entry name" value="homospermidine synthase like"/>
    <property type="match status" value="1"/>
</dbReference>
<feature type="non-terminal residue" evidence="4">
    <location>
        <position position="1"/>
    </location>
</feature>
<feature type="domain" description="Saccharopine dehydrogenase NADP binding" evidence="2">
    <location>
        <begin position="22"/>
        <end position="172"/>
    </location>
</feature>
<reference evidence="4" key="1">
    <citation type="submission" date="2015-07" db="EMBL/GenBank/DDBJ databases">
        <title>Adaptation to a free-living lifestyle via gene acquisitions in the diplomonad Trepomonas sp. PC1.</title>
        <authorList>
            <person name="Xu F."/>
            <person name="Jerlstrom-Hultqvist J."/>
            <person name="Kolisko M."/>
            <person name="Simpson A.G.B."/>
            <person name="Roger A.J."/>
            <person name="Svard S.G."/>
            <person name="Andersson J.O."/>
        </authorList>
    </citation>
    <scope>NUCLEOTIDE SEQUENCE</scope>
    <source>
        <strain evidence="4">PC1</strain>
    </source>
</reference>
<feature type="transmembrane region" description="Helical" evidence="1">
    <location>
        <begin position="20"/>
        <end position="38"/>
    </location>
</feature>
<proteinExistence type="predicted"/>
<keyword evidence="1" id="KW-0812">Transmembrane</keyword>
<dbReference type="Pfam" id="PF03435">
    <property type="entry name" value="Sacchrp_dh_NADP"/>
    <property type="match status" value="1"/>
</dbReference>
<gene>
    <name evidence="4" type="ORF">TPC1_11046</name>
</gene>
<dbReference type="Gene3D" id="3.40.50.720">
    <property type="entry name" value="NAD(P)-binding Rossmann-like Domain"/>
    <property type="match status" value="1"/>
</dbReference>
<keyword evidence="1" id="KW-0472">Membrane</keyword>
<evidence type="ECO:0000313" key="4">
    <source>
        <dbReference type="EMBL" id="JAP95823.1"/>
    </source>
</evidence>
<evidence type="ECO:0000256" key="1">
    <source>
        <dbReference type="SAM" id="Phobius"/>
    </source>
</evidence>
<dbReference type="EMBL" id="GDID01000783">
    <property type="protein sequence ID" value="JAP95823.1"/>
    <property type="molecule type" value="Transcribed_RNA"/>
</dbReference>
<dbReference type="AlphaFoldDB" id="A0A146KGK0"/>
<evidence type="ECO:0000259" key="3">
    <source>
        <dbReference type="Pfam" id="PF16653"/>
    </source>
</evidence>
<accession>A0A146KGK0</accession>
<dbReference type="InterPro" id="IPR005097">
    <property type="entry name" value="Sacchrp_dh_NADP-bd"/>
</dbReference>
<dbReference type="InterPro" id="IPR023181">
    <property type="entry name" value="Homospermid_syn-like_C"/>
</dbReference>
<feature type="domain" description="Saccharopine dehydrogenase-like C-terminal" evidence="3">
    <location>
        <begin position="175"/>
        <end position="455"/>
    </location>
</feature>
<sequence>PIQNIDSNALTKPVAKFNGRFVMLGLGVVGQGLLPLILKRLDMPKENISIISHNPEDLKVSKEYGIPHTIRELTLENYKQSLDELFQTSDAEADKLPTDRVEVKGFLCNMSVLVCSSALVEYCQRHHILYIDASLETWDKASVPISNTEKSIYFQRETFIHMKKKNRATAVMAHGANPGMVEHLVKEAMMNMQRDAKLNIPEPTTTQGWAELARTLGIQTIHIAEKDTQQSSIPKKRGECVNTWSVDGLVDESILAAEVGWGTHETYKKILTHDMGSKTGIMLTTNGAEARVRSWVPTIGQQFGYVIPHYEALELSHLLSIYEDGVRTYAPTCHYAYHPCDDAILSLIELKERDWVQQDVSRNLTADDILPGGYDELGVLLMGDKYQAYWYGSLLTIEEAKSLVPYNNATSLQVTATALAGIAYAINHPSEGVVEPFEMDHHEVLDIAKPYLGKVYGVYTDWNPLKRFKGSEVAVVPKDTDDNNVFSFTNFVVE</sequence>
<keyword evidence="1" id="KW-1133">Transmembrane helix</keyword>